<proteinExistence type="predicted"/>
<dbReference type="Gene3D" id="3.20.20.140">
    <property type="entry name" value="Metal-dependent hydrolases"/>
    <property type="match status" value="1"/>
</dbReference>
<sequence length="474" mass="49354">MPLHRLREDHGRGTPGRGRWGGVVMRTVITGCAIATVDAAGAEYPRGHLVIDGDRITEVGAGDYDGPADQVIDGRGCLATPGLVNTHHHLYQWATRGLAQQSNLFDWLVELYPVWAGLDDELVYVTTTAGLSALALSGCTTAADHHYVFPRGSGDLIGTQVEAAASVGVRLHACRGSMDLGASQGGLPPDNIVESTGAALAGTAAAIERHHDPSASAMVRVAVAPCSPFSVTSDLMREAASLARAHNVRLHTHLAETVEEDAFCRDRFGCTPVEYAEKLGWLGDDVWLAHGVHLDDAAVARLGATGTGVAHCPSSNARLGAGVARVRDLLDVGAPVGLGVDGAASQEAGELGPELRQAMLAARLRGGPAALTAREALALATTGGARCLGRDGELGALEPGKLADVALWRIDDLGHAGIEDPVAALVFGPPARVEALLVGGTPVVRHGRLVHPDEDSLARDLTRVSRTLLRKAGR</sequence>
<dbReference type="GO" id="GO:0046872">
    <property type="term" value="F:metal ion binding"/>
    <property type="evidence" value="ECO:0007669"/>
    <property type="project" value="UniProtKB-KW"/>
</dbReference>
<comment type="caution">
    <text evidence="5">The sequence shown here is derived from an EMBL/GenBank/DDBJ whole genome shotgun (WGS) entry which is preliminary data.</text>
</comment>
<evidence type="ECO:0000313" key="5">
    <source>
        <dbReference type="EMBL" id="GIG07059.1"/>
    </source>
</evidence>
<accession>A0A8J3L0Z8</accession>
<keyword evidence="6" id="KW-1185">Reference proteome</keyword>
<evidence type="ECO:0000256" key="3">
    <source>
        <dbReference type="ARBA" id="ARBA00022833"/>
    </source>
</evidence>
<feature type="domain" description="Amidohydrolase-related" evidence="4">
    <location>
        <begin position="79"/>
        <end position="441"/>
    </location>
</feature>
<dbReference type="FunFam" id="3.20.20.140:FF:000014">
    <property type="entry name" value="5-methylthioadenosine/S-adenosylhomocysteine deaminase"/>
    <property type="match status" value="1"/>
</dbReference>
<evidence type="ECO:0000256" key="2">
    <source>
        <dbReference type="ARBA" id="ARBA00022801"/>
    </source>
</evidence>
<keyword evidence="1" id="KW-0479">Metal-binding</keyword>
<name>A0A8J3L0Z8_9ACTN</name>
<reference evidence="5 6" key="1">
    <citation type="submission" date="2021-01" db="EMBL/GenBank/DDBJ databases">
        <title>Whole genome shotgun sequence of Catellatospora coxensis NBRC 107359.</title>
        <authorList>
            <person name="Komaki H."/>
            <person name="Tamura T."/>
        </authorList>
    </citation>
    <scope>NUCLEOTIDE SEQUENCE [LARGE SCALE GENOMIC DNA]</scope>
    <source>
        <strain evidence="5 6">NBRC 107359</strain>
    </source>
</reference>
<keyword evidence="3" id="KW-0862">Zinc</keyword>
<dbReference type="EMBL" id="BONI01000030">
    <property type="protein sequence ID" value="GIG07059.1"/>
    <property type="molecule type" value="Genomic_DNA"/>
</dbReference>
<dbReference type="Gene3D" id="2.30.40.10">
    <property type="entry name" value="Urease, subunit C, domain 1"/>
    <property type="match status" value="1"/>
</dbReference>
<dbReference type="Proteomes" id="UP000630887">
    <property type="component" value="Unassembled WGS sequence"/>
</dbReference>
<dbReference type="PANTHER" id="PTHR43794:SF11">
    <property type="entry name" value="AMIDOHYDROLASE-RELATED DOMAIN-CONTAINING PROTEIN"/>
    <property type="match status" value="1"/>
</dbReference>
<dbReference type="GO" id="GO:0019239">
    <property type="term" value="F:deaminase activity"/>
    <property type="evidence" value="ECO:0007669"/>
    <property type="project" value="UniProtKB-ARBA"/>
</dbReference>
<gene>
    <name evidence="5" type="ORF">Cco03nite_37590</name>
</gene>
<dbReference type="GO" id="GO:0016814">
    <property type="term" value="F:hydrolase activity, acting on carbon-nitrogen (but not peptide) bonds, in cyclic amidines"/>
    <property type="evidence" value="ECO:0007669"/>
    <property type="project" value="UniProtKB-ARBA"/>
</dbReference>
<dbReference type="SUPFAM" id="SSF51338">
    <property type="entry name" value="Composite domain of metallo-dependent hydrolases"/>
    <property type="match status" value="1"/>
</dbReference>
<evidence type="ECO:0000256" key="1">
    <source>
        <dbReference type="ARBA" id="ARBA00022723"/>
    </source>
</evidence>
<keyword evidence="2" id="KW-0378">Hydrolase</keyword>
<evidence type="ECO:0000313" key="6">
    <source>
        <dbReference type="Proteomes" id="UP000630887"/>
    </source>
</evidence>
<evidence type="ECO:0000259" key="4">
    <source>
        <dbReference type="Pfam" id="PF01979"/>
    </source>
</evidence>
<dbReference type="PANTHER" id="PTHR43794">
    <property type="entry name" value="AMINOHYDROLASE SSNA-RELATED"/>
    <property type="match status" value="1"/>
</dbReference>
<dbReference type="InterPro" id="IPR050287">
    <property type="entry name" value="MTA/SAH_deaminase"/>
</dbReference>
<dbReference type="InterPro" id="IPR006680">
    <property type="entry name" value="Amidohydro-rel"/>
</dbReference>
<dbReference type="InterPro" id="IPR011059">
    <property type="entry name" value="Metal-dep_hydrolase_composite"/>
</dbReference>
<dbReference type="CDD" id="cd01298">
    <property type="entry name" value="ATZ_TRZ_like"/>
    <property type="match status" value="1"/>
</dbReference>
<dbReference type="NCBIfam" id="NF006055">
    <property type="entry name" value="PRK08203.1"/>
    <property type="match status" value="1"/>
</dbReference>
<dbReference type="Pfam" id="PF01979">
    <property type="entry name" value="Amidohydro_1"/>
    <property type="match status" value="1"/>
</dbReference>
<dbReference type="InterPro" id="IPR032466">
    <property type="entry name" value="Metal_Hydrolase"/>
</dbReference>
<dbReference type="AlphaFoldDB" id="A0A8J3L0Z8"/>
<protein>
    <submittedName>
        <fullName evidence="5">8-oxoguanine deaminase</fullName>
    </submittedName>
</protein>
<organism evidence="5 6">
    <name type="scientific">Catellatospora coxensis</name>
    <dbReference type="NCBI Taxonomy" id="310354"/>
    <lineage>
        <taxon>Bacteria</taxon>
        <taxon>Bacillati</taxon>
        <taxon>Actinomycetota</taxon>
        <taxon>Actinomycetes</taxon>
        <taxon>Micromonosporales</taxon>
        <taxon>Micromonosporaceae</taxon>
        <taxon>Catellatospora</taxon>
    </lineage>
</organism>
<dbReference type="SUPFAM" id="SSF51556">
    <property type="entry name" value="Metallo-dependent hydrolases"/>
    <property type="match status" value="1"/>
</dbReference>